<name>A0A1V2R4Z7_9GAMM</name>
<evidence type="ECO:0000256" key="3">
    <source>
        <dbReference type="ARBA" id="ARBA00022840"/>
    </source>
</evidence>
<gene>
    <name evidence="5" type="ORF">BSK71_07475</name>
</gene>
<feature type="domain" description="ABC transporter" evidence="4">
    <location>
        <begin position="3"/>
        <end position="233"/>
    </location>
</feature>
<comment type="caution">
    <text evidence="5">The sequence shown here is derived from an EMBL/GenBank/DDBJ whole genome shotgun (WGS) entry which is preliminary data.</text>
</comment>
<dbReference type="InterPro" id="IPR008995">
    <property type="entry name" value="Mo/tungstate-bd_C_term_dom"/>
</dbReference>
<evidence type="ECO:0000313" key="6">
    <source>
        <dbReference type="Proteomes" id="UP000189286"/>
    </source>
</evidence>
<dbReference type="GO" id="GO:0022857">
    <property type="term" value="F:transmembrane transporter activity"/>
    <property type="evidence" value="ECO:0007669"/>
    <property type="project" value="InterPro"/>
</dbReference>
<keyword evidence="3 5" id="KW-0067">ATP-binding</keyword>
<dbReference type="PROSITE" id="PS00211">
    <property type="entry name" value="ABC_TRANSPORTER_1"/>
    <property type="match status" value="1"/>
</dbReference>
<dbReference type="InterPro" id="IPR003439">
    <property type="entry name" value="ABC_transporter-like_ATP-bd"/>
</dbReference>
<dbReference type="GO" id="GO:0043190">
    <property type="term" value="C:ATP-binding cassette (ABC) transporter complex"/>
    <property type="evidence" value="ECO:0007669"/>
    <property type="project" value="InterPro"/>
</dbReference>
<dbReference type="Gene3D" id="3.40.50.300">
    <property type="entry name" value="P-loop containing nucleotide triphosphate hydrolases"/>
    <property type="match status" value="1"/>
</dbReference>
<accession>A0A1V2R4Z7</accession>
<dbReference type="InterPro" id="IPR013611">
    <property type="entry name" value="Transp-assoc_OB_typ2"/>
</dbReference>
<dbReference type="GO" id="GO:0005524">
    <property type="term" value="F:ATP binding"/>
    <property type="evidence" value="ECO:0007669"/>
    <property type="project" value="UniProtKB-KW"/>
</dbReference>
<dbReference type="PANTHER" id="PTHR42781">
    <property type="entry name" value="SPERMIDINE/PUTRESCINE IMPORT ATP-BINDING PROTEIN POTA"/>
    <property type="match status" value="1"/>
</dbReference>
<dbReference type="InterPro" id="IPR017871">
    <property type="entry name" value="ABC_transporter-like_CS"/>
</dbReference>
<dbReference type="GO" id="GO:0016887">
    <property type="term" value="F:ATP hydrolysis activity"/>
    <property type="evidence" value="ECO:0007669"/>
    <property type="project" value="InterPro"/>
</dbReference>
<dbReference type="SUPFAM" id="SSF52540">
    <property type="entry name" value="P-loop containing nucleoside triphosphate hydrolases"/>
    <property type="match status" value="1"/>
</dbReference>
<dbReference type="FunFam" id="3.40.50.300:FF:000425">
    <property type="entry name" value="Probable ABC transporter, ATP-binding subunit"/>
    <property type="match status" value="1"/>
</dbReference>
<dbReference type="Pfam" id="PF08402">
    <property type="entry name" value="TOBE_2"/>
    <property type="match status" value="1"/>
</dbReference>
<evidence type="ECO:0000256" key="2">
    <source>
        <dbReference type="ARBA" id="ARBA00022741"/>
    </source>
</evidence>
<dbReference type="GO" id="GO:0015697">
    <property type="term" value="P:quaternary ammonium group transport"/>
    <property type="evidence" value="ECO:0007669"/>
    <property type="project" value="UniProtKB-ARBA"/>
</dbReference>
<dbReference type="Pfam" id="PF00005">
    <property type="entry name" value="ABC_tran"/>
    <property type="match status" value="1"/>
</dbReference>
<evidence type="ECO:0000313" key="5">
    <source>
        <dbReference type="EMBL" id="ONK07513.1"/>
    </source>
</evidence>
<dbReference type="RefSeq" id="WP_039357447.1">
    <property type="nucleotide sequence ID" value="NZ_JRMH01000001.1"/>
</dbReference>
<dbReference type="OrthoDB" id="9802264at2"/>
<dbReference type="InterPro" id="IPR003593">
    <property type="entry name" value="AAA+_ATPase"/>
</dbReference>
<dbReference type="Proteomes" id="UP000189286">
    <property type="component" value="Unassembled WGS sequence"/>
</dbReference>
<dbReference type="InterPro" id="IPR027417">
    <property type="entry name" value="P-loop_NTPase"/>
</dbReference>
<proteinExistence type="predicted"/>
<evidence type="ECO:0000256" key="1">
    <source>
        <dbReference type="ARBA" id="ARBA00022448"/>
    </source>
</evidence>
<protein>
    <submittedName>
        <fullName evidence="5">ABC transporter ATP-binding protein</fullName>
    </submittedName>
</protein>
<keyword evidence="1" id="KW-0813">Transport</keyword>
<reference evidence="6" key="1">
    <citation type="submission" date="2016-11" db="EMBL/GenBank/DDBJ databases">
        <authorList>
            <person name="Panda P."/>
            <person name="Visnovsky S."/>
            <person name="Pitman A."/>
        </authorList>
    </citation>
    <scope>NUCLEOTIDE SEQUENCE [LARGE SCALE GENOMIC DNA]</scope>
    <source>
        <strain evidence="6">ICMP 9972</strain>
    </source>
</reference>
<keyword evidence="2" id="KW-0547">Nucleotide-binding</keyword>
<dbReference type="InterPro" id="IPR050093">
    <property type="entry name" value="ABC_SmlMolc_Importer"/>
</dbReference>
<dbReference type="EMBL" id="MPUJ01000004">
    <property type="protein sequence ID" value="ONK07513.1"/>
    <property type="molecule type" value="Genomic_DNA"/>
</dbReference>
<dbReference type="PANTHER" id="PTHR42781:SF4">
    <property type="entry name" value="SPERMIDINE_PUTRESCINE IMPORT ATP-BINDING PROTEIN POTA"/>
    <property type="match status" value="1"/>
</dbReference>
<dbReference type="AlphaFoldDB" id="A0A1V2R4Z7"/>
<dbReference type="PROSITE" id="PS50893">
    <property type="entry name" value="ABC_TRANSPORTER_2"/>
    <property type="match status" value="1"/>
</dbReference>
<sequence length="336" mass="36954">MALVIQNLYKSFEGYVALDRINLSIENAEFVCLLGPSGCGKTTLLRIIAGLLSCDGGKITLDDRDLVNVPAKERGFGIVFQSYSLFPHMTIAQNIGYGLKIRQTPAEEIAARVSDLLDTVRLSGFGDRYPNQLSGGQQQRVAIARALAVNPSLLLLDEPLSALDARVRAGLRQELRDVQQRLGIPTLMVTHDQEEAMSMADKIICMHGGRIVQEGTPYELYTSPRTRFVAEFMGHSNLLSRDVVNACMPELLAVAQDPTLPEDAELFIRPERIALHKAEGAEGRVINTSFLGSIQRVQVMWKSQPLLVETSSAVNWSPGDAIHLSIRAEDCAWVQA</sequence>
<dbReference type="SUPFAM" id="SSF50331">
    <property type="entry name" value="MOP-like"/>
    <property type="match status" value="1"/>
</dbReference>
<evidence type="ECO:0000259" key="4">
    <source>
        <dbReference type="PROSITE" id="PS50893"/>
    </source>
</evidence>
<organism evidence="5 6">
    <name type="scientific">Pectobacterium actinidiae</name>
    <dbReference type="NCBI Taxonomy" id="1507808"/>
    <lineage>
        <taxon>Bacteria</taxon>
        <taxon>Pseudomonadati</taxon>
        <taxon>Pseudomonadota</taxon>
        <taxon>Gammaproteobacteria</taxon>
        <taxon>Enterobacterales</taxon>
        <taxon>Pectobacteriaceae</taxon>
        <taxon>Pectobacterium</taxon>
    </lineage>
</organism>
<dbReference type="SMART" id="SM00382">
    <property type="entry name" value="AAA"/>
    <property type="match status" value="1"/>
</dbReference>